<feature type="region of interest" description="Disordered" evidence="10">
    <location>
        <begin position="215"/>
        <end position="243"/>
    </location>
</feature>
<dbReference type="InterPro" id="IPR043197">
    <property type="entry name" value="Plakin"/>
</dbReference>
<accession>A0A8C6SBL0</accession>
<dbReference type="PANTHER" id="PTHR23169">
    <property type="entry name" value="ENVOPLAKIN"/>
    <property type="match status" value="1"/>
</dbReference>
<evidence type="ECO:0000256" key="9">
    <source>
        <dbReference type="ARBA" id="ARBA00023136"/>
    </source>
</evidence>
<protein>
    <submittedName>
        <fullName evidence="11">Uncharacterized protein</fullName>
    </submittedName>
</protein>
<dbReference type="FunFam" id="3.90.1290.10:FF:000002">
    <property type="entry name" value="Plectin a"/>
    <property type="match status" value="1"/>
</dbReference>
<keyword evidence="5" id="KW-0597">Phosphoprotein</keyword>
<dbReference type="Proteomes" id="UP000694523">
    <property type="component" value="Unplaced"/>
</dbReference>
<keyword evidence="12" id="KW-1185">Reference proteome</keyword>
<feature type="compositionally biased region" description="Low complexity" evidence="10">
    <location>
        <begin position="453"/>
        <end position="478"/>
    </location>
</feature>
<dbReference type="GO" id="GO:0005198">
    <property type="term" value="F:structural molecule activity"/>
    <property type="evidence" value="ECO:0007669"/>
    <property type="project" value="TreeGrafter"/>
</dbReference>
<dbReference type="Pfam" id="PF00681">
    <property type="entry name" value="Plectin"/>
    <property type="match status" value="3"/>
</dbReference>
<keyword evidence="4" id="KW-1003">Cell membrane</keyword>
<dbReference type="AlphaFoldDB" id="A0A8C6SBL0"/>
<evidence type="ECO:0000313" key="12">
    <source>
        <dbReference type="Proteomes" id="UP000694523"/>
    </source>
</evidence>
<dbReference type="GO" id="GO:0014704">
    <property type="term" value="C:intercalated disc"/>
    <property type="evidence" value="ECO:0007669"/>
    <property type="project" value="TreeGrafter"/>
</dbReference>
<dbReference type="Ensembl" id="ENSNMLT00000003430.1">
    <property type="protein sequence ID" value="ENSNMLP00000002985.1"/>
    <property type="gene ID" value="ENSNMLG00000002179.1"/>
</dbReference>
<dbReference type="SMART" id="SM00250">
    <property type="entry name" value="PLEC"/>
    <property type="match status" value="9"/>
</dbReference>
<dbReference type="GO" id="GO:0005882">
    <property type="term" value="C:intermediate filament"/>
    <property type="evidence" value="ECO:0007669"/>
    <property type="project" value="TreeGrafter"/>
</dbReference>
<keyword evidence="8" id="KW-0175">Coiled coil</keyword>
<comment type="subcellular location">
    <subcellularLocation>
        <location evidence="2">Cell junction</location>
        <location evidence="2">Desmosome</location>
    </subcellularLocation>
    <subcellularLocation>
        <location evidence="1">Cell membrane</location>
    </subcellularLocation>
</comment>
<dbReference type="GO" id="GO:0042060">
    <property type="term" value="P:wound healing"/>
    <property type="evidence" value="ECO:0007669"/>
    <property type="project" value="TreeGrafter"/>
</dbReference>
<sequence length="498" mass="55311">MDNGLIERGHGIRLLEAQIASGGIIDPEHSHRIDVSVAYKKGYFDEEMNQILTDDSDDTKGFFDPNTQENLTYLDLQKRCIKDKTTGLLLLPIFDKKPETTQKTRRRRVVIVDPETNKEMSVREAYDKGYIDYETFMELAQQECDWKEITETASDGSTRLVIVDRQTGRQFDINELLEQGVINQILLHKYQSQIITLPDFADIIVDKTKQSAHYSAMPSSVSHRSSVTSSTSTSTKSAVPSSASLTLSSNPVGGVFDTDSLEKITITEAVNRGLVDSITGQRLLEAQACTGGIIDPTNGQRVGIQEALRMGIITHDMCNRLKPAQKAFVGFEDVKTKRKMSAAEAVNERWLPYEAGNRFIEYQFVTGGLYDPQMGCRRSLQDIISLGWVDVRTAQKLQDVRHHNKNLTCPKSKLKISYKQALDNCLVEEDTGVMMLQASSVSSKGISSPYNTSSAPGSHSGSRSGSRLGSRRSSVDLGSSSISNAFSFCSEHIEHHLH</sequence>
<evidence type="ECO:0000256" key="10">
    <source>
        <dbReference type="SAM" id="MobiDB-lite"/>
    </source>
</evidence>
<feature type="region of interest" description="Disordered" evidence="10">
    <location>
        <begin position="443"/>
        <end position="478"/>
    </location>
</feature>
<evidence type="ECO:0000256" key="5">
    <source>
        <dbReference type="ARBA" id="ARBA00022553"/>
    </source>
</evidence>
<evidence type="ECO:0000256" key="2">
    <source>
        <dbReference type="ARBA" id="ARBA00004568"/>
    </source>
</evidence>
<comment type="similarity">
    <text evidence="3">Belongs to the plakin or cytolinker family.</text>
</comment>
<reference evidence="11" key="2">
    <citation type="submission" date="2025-09" db="UniProtKB">
        <authorList>
            <consortium name="Ensembl"/>
        </authorList>
    </citation>
    <scope>IDENTIFICATION</scope>
</reference>
<evidence type="ECO:0000256" key="6">
    <source>
        <dbReference type="ARBA" id="ARBA00022737"/>
    </source>
</evidence>
<keyword evidence="7" id="KW-0965">Cell junction</keyword>
<dbReference type="GO" id="GO:0005886">
    <property type="term" value="C:plasma membrane"/>
    <property type="evidence" value="ECO:0007669"/>
    <property type="project" value="UniProtKB-SubCell"/>
</dbReference>
<name>A0A8C6SBL0_9GOBI</name>
<dbReference type="PANTHER" id="PTHR23169:SF26">
    <property type="entry name" value="DESMOPLAKIN"/>
    <property type="match status" value="1"/>
</dbReference>
<reference evidence="11" key="1">
    <citation type="submission" date="2025-08" db="UniProtKB">
        <authorList>
            <consortium name="Ensembl"/>
        </authorList>
    </citation>
    <scope>IDENTIFICATION</scope>
</reference>
<keyword evidence="6" id="KW-0677">Repeat</keyword>
<dbReference type="GO" id="GO:0030057">
    <property type="term" value="C:desmosome"/>
    <property type="evidence" value="ECO:0007669"/>
    <property type="project" value="UniProtKB-SubCell"/>
</dbReference>
<dbReference type="GO" id="GO:0043588">
    <property type="term" value="P:skin development"/>
    <property type="evidence" value="ECO:0007669"/>
    <property type="project" value="TreeGrafter"/>
</dbReference>
<evidence type="ECO:0000256" key="1">
    <source>
        <dbReference type="ARBA" id="ARBA00004236"/>
    </source>
</evidence>
<keyword evidence="9" id="KW-0472">Membrane</keyword>
<dbReference type="GO" id="GO:0045104">
    <property type="term" value="P:intermediate filament cytoskeleton organization"/>
    <property type="evidence" value="ECO:0007669"/>
    <property type="project" value="InterPro"/>
</dbReference>
<organism evidence="11 12">
    <name type="scientific">Neogobius melanostomus</name>
    <name type="common">round goby</name>
    <dbReference type="NCBI Taxonomy" id="47308"/>
    <lineage>
        <taxon>Eukaryota</taxon>
        <taxon>Metazoa</taxon>
        <taxon>Chordata</taxon>
        <taxon>Craniata</taxon>
        <taxon>Vertebrata</taxon>
        <taxon>Euteleostomi</taxon>
        <taxon>Actinopterygii</taxon>
        <taxon>Neopterygii</taxon>
        <taxon>Teleostei</taxon>
        <taxon>Neoteleostei</taxon>
        <taxon>Acanthomorphata</taxon>
        <taxon>Gobiaria</taxon>
        <taxon>Gobiiformes</taxon>
        <taxon>Gobioidei</taxon>
        <taxon>Gobiidae</taxon>
        <taxon>Benthophilinae</taxon>
        <taxon>Neogobiini</taxon>
        <taxon>Neogobius</taxon>
    </lineage>
</organism>
<evidence type="ECO:0000256" key="7">
    <source>
        <dbReference type="ARBA" id="ARBA00022949"/>
    </source>
</evidence>
<dbReference type="FunFam" id="3.30.160.780:FF:000001">
    <property type="entry name" value="Plectin a"/>
    <property type="match status" value="1"/>
</dbReference>
<dbReference type="GO" id="GO:0098609">
    <property type="term" value="P:cell-cell adhesion"/>
    <property type="evidence" value="ECO:0007669"/>
    <property type="project" value="TreeGrafter"/>
</dbReference>
<dbReference type="InterPro" id="IPR035915">
    <property type="entry name" value="Plakin_repeat_sf"/>
</dbReference>
<evidence type="ECO:0000256" key="8">
    <source>
        <dbReference type="ARBA" id="ARBA00023054"/>
    </source>
</evidence>
<dbReference type="Gene3D" id="3.90.1290.10">
    <property type="entry name" value="Plakin repeat"/>
    <property type="match status" value="2"/>
</dbReference>
<dbReference type="InterPro" id="IPR001101">
    <property type="entry name" value="Plectin_repeat"/>
</dbReference>
<evidence type="ECO:0000313" key="11">
    <source>
        <dbReference type="Ensembl" id="ENSNMLP00000002985.1"/>
    </source>
</evidence>
<dbReference type="Gene3D" id="3.30.160.780">
    <property type="match status" value="1"/>
</dbReference>
<dbReference type="GO" id="GO:0005737">
    <property type="term" value="C:cytoplasm"/>
    <property type="evidence" value="ECO:0007669"/>
    <property type="project" value="TreeGrafter"/>
</dbReference>
<evidence type="ECO:0000256" key="3">
    <source>
        <dbReference type="ARBA" id="ARBA00009109"/>
    </source>
</evidence>
<dbReference type="SUPFAM" id="SSF75399">
    <property type="entry name" value="Plakin repeat"/>
    <property type="match status" value="3"/>
</dbReference>
<evidence type="ECO:0000256" key="4">
    <source>
        <dbReference type="ARBA" id="ARBA00022475"/>
    </source>
</evidence>
<feature type="compositionally biased region" description="Polar residues" evidence="10">
    <location>
        <begin position="443"/>
        <end position="452"/>
    </location>
</feature>
<proteinExistence type="inferred from homology"/>